<sequence>MKAVIIVLHGTVLPRREFPSLFLTPQRPMHYMDVNVTPTHTESGEEREADDWQPRANILFNEDSISLDQQESVTKFSDKYYVKREFVANYVQHLTDLRHAKDIRARQRVRDKTEREGKSYDDYNWLDLVVNRKLINLKVVELNKYLDKNKLSKKGKKTDKLNAITVDVLRKKQTDAIETAIEETGSDNNISDINSDSDGDLILEELGDDTESESEVEEAKMITSFSSTKK</sequence>
<name>A0A7D9EK01_PARCT</name>
<protein>
    <submittedName>
        <fullName evidence="2">Histone chaperone rtt106-like, partial</fullName>
    </submittedName>
</protein>
<reference evidence="2" key="1">
    <citation type="submission" date="2020-04" db="EMBL/GenBank/DDBJ databases">
        <authorList>
            <person name="Alioto T."/>
            <person name="Alioto T."/>
            <person name="Gomez Garrido J."/>
        </authorList>
    </citation>
    <scope>NUCLEOTIDE SEQUENCE</scope>
    <source>
        <strain evidence="2">A484AB</strain>
    </source>
</reference>
<accession>A0A7D9EK01</accession>
<evidence type="ECO:0000313" key="2">
    <source>
        <dbReference type="EMBL" id="CAB4010191.1"/>
    </source>
</evidence>
<feature type="compositionally biased region" description="Acidic residues" evidence="1">
    <location>
        <begin position="207"/>
        <end position="216"/>
    </location>
</feature>
<evidence type="ECO:0000256" key="1">
    <source>
        <dbReference type="SAM" id="MobiDB-lite"/>
    </source>
</evidence>
<proteinExistence type="predicted"/>
<gene>
    <name evidence="2" type="ORF">PACLA_8A078154</name>
</gene>
<feature type="non-terminal residue" evidence="2">
    <location>
        <position position="230"/>
    </location>
</feature>
<evidence type="ECO:0000313" key="3">
    <source>
        <dbReference type="Proteomes" id="UP001152795"/>
    </source>
</evidence>
<keyword evidence="3" id="KW-1185">Reference proteome</keyword>
<feature type="region of interest" description="Disordered" evidence="1">
    <location>
        <begin position="207"/>
        <end position="230"/>
    </location>
</feature>
<dbReference type="Proteomes" id="UP001152795">
    <property type="component" value="Unassembled WGS sequence"/>
</dbReference>
<dbReference type="EMBL" id="CACRXK020006705">
    <property type="protein sequence ID" value="CAB4010191.1"/>
    <property type="molecule type" value="Genomic_DNA"/>
</dbReference>
<organism evidence="2 3">
    <name type="scientific">Paramuricea clavata</name>
    <name type="common">Red gorgonian</name>
    <name type="synonym">Violescent sea-whip</name>
    <dbReference type="NCBI Taxonomy" id="317549"/>
    <lineage>
        <taxon>Eukaryota</taxon>
        <taxon>Metazoa</taxon>
        <taxon>Cnidaria</taxon>
        <taxon>Anthozoa</taxon>
        <taxon>Octocorallia</taxon>
        <taxon>Malacalcyonacea</taxon>
        <taxon>Plexauridae</taxon>
        <taxon>Paramuricea</taxon>
    </lineage>
</organism>
<comment type="caution">
    <text evidence="2">The sequence shown here is derived from an EMBL/GenBank/DDBJ whole genome shotgun (WGS) entry which is preliminary data.</text>
</comment>
<dbReference type="AlphaFoldDB" id="A0A7D9EK01"/>